<keyword evidence="7" id="KW-0547">Nucleotide-binding</keyword>
<keyword evidence="3 13" id="KW-0808">Transferase</keyword>
<evidence type="ECO:0000256" key="8">
    <source>
        <dbReference type="ARBA" id="ARBA00022833"/>
    </source>
</evidence>
<dbReference type="Gene3D" id="1.20.272.10">
    <property type="match status" value="1"/>
</dbReference>
<protein>
    <recommendedName>
        <fullName evidence="2">DNA-directed DNA polymerase</fullName>
        <ecNumber evidence="2">2.7.7.7</ecNumber>
    </recommendedName>
</protein>
<dbReference type="Pfam" id="PF12169">
    <property type="entry name" value="DNA_pol3_gamma3"/>
    <property type="match status" value="1"/>
</dbReference>
<evidence type="ECO:0000256" key="4">
    <source>
        <dbReference type="ARBA" id="ARBA00022695"/>
    </source>
</evidence>
<sequence>MSYQALYRQWRPLDFDEVIGQDHITTPLKNQIISGTYGHAYLFSGTRGTGKTSTAKIFSRAVNCLNNQDGNPCNTCENCKSILDEQFIDVVEMDAASNNSVDDVRELREHIKFAPSRGKHKVYIIDEVHMLSQGAFNALLKTLEEPPEYVVFILATTEPQKIPATILSRCQRYDFKRISYEHILKRLEYICNKIGVTYEVEALKLIIQKSDGAVRDSLSALDQCLSIKSGGLTIENVVDVLGVVEKTQVVLLIQFLATKQGGEVLLTVDHIMRHGKDLNQFLNSLIEVYRDLLIVKMVDENRKALINASDEYIESLSDVSNQVTSGQISRALDLLIDLSKYLKYSQNKRIVFEATLMKLMHPEVEHSIEALLERVESLEKMISSGVVAIKSEEPVKSADASQVHPQKVDEVEAFIEFTDQEITLEDIVSKWPDVLKEVSKERKAIYPFLMDALPIGLKGNKCIIQVKSENKMFVSLLMNAQNLPYLNEKLSSTLKKKLILEFLAETGTERKQESEEAQIMDFFKDYKDVLEIK</sequence>
<dbReference type="PANTHER" id="PTHR11669:SF0">
    <property type="entry name" value="PROTEIN STICHEL-LIKE 2"/>
    <property type="match status" value="1"/>
</dbReference>
<dbReference type="Gene3D" id="1.10.8.60">
    <property type="match status" value="1"/>
</dbReference>
<accession>A0ABS2MNL2</accession>
<dbReference type="InterPro" id="IPR045085">
    <property type="entry name" value="HLD_clamp_pol_III_gamma_tau"/>
</dbReference>
<dbReference type="EC" id="2.7.7.7" evidence="2"/>
<keyword evidence="10" id="KW-0239">DNA-directed DNA polymerase</keyword>
<dbReference type="PANTHER" id="PTHR11669">
    <property type="entry name" value="REPLICATION FACTOR C / DNA POLYMERASE III GAMMA-TAU SUBUNIT"/>
    <property type="match status" value="1"/>
</dbReference>
<feature type="domain" description="AAA+ ATPase" evidence="12">
    <location>
        <begin position="37"/>
        <end position="179"/>
    </location>
</feature>
<dbReference type="NCBIfam" id="TIGR02397">
    <property type="entry name" value="dnaX_nterm"/>
    <property type="match status" value="1"/>
</dbReference>
<organism evidence="13 14">
    <name type="scientific">Fusibacter tunisiensis</name>
    <dbReference type="NCBI Taxonomy" id="1008308"/>
    <lineage>
        <taxon>Bacteria</taxon>
        <taxon>Bacillati</taxon>
        <taxon>Bacillota</taxon>
        <taxon>Clostridia</taxon>
        <taxon>Eubacteriales</taxon>
        <taxon>Eubacteriales Family XII. Incertae Sedis</taxon>
        <taxon>Fusibacter</taxon>
    </lineage>
</organism>
<dbReference type="InterPro" id="IPR012763">
    <property type="entry name" value="DNA_pol_III_sug/sutau_N"/>
</dbReference>
<keyword evidence="8" id="KW-0862">Zinc</keyword>
<dbReference type="Proteomes" id="UP000767854">
    <property type="component" value="Unassembled WGS sequence"/>
</dbReference>
<dbReference type="EMBL" id="JAFBDT010000002">
    <property type="protein sequence ID" value="MBM7560985.1"/>
    <property type="molecule type" value="Genomic_DNA"/>
</dbReference>
<dbReference type="SUPFAM" id="SSF52540">
    <property type="entry name" value="P-loop containing nucleoside triphosphate hydrolases"/>
    <property type="match status" value="1"/>
</dbReference>
<dbReference type="GO" id="GO:0003887">
    <property type="term" value="F:DNA-directed DNA polymerase activity"/>
    <property type="evidence" value="ECO:0007669"/>
    <property type="project" value="UniProtKB-EC"/>
</dbReference>
<proteinExistence type="inferred from homology"/>
<dbReference type="InterPro" id="IPR027417">
    <property type="entry name" value="P-loop_NTPase"/>
</dbReference>
<dbReference type="InterPro" id="IPR050238">
    <property type="entry name" value="DNA_Rep/Repair_Clamp_Loader"/>
</dbReference>
<evidence type="ECO:0000313" key="13">
    <source>
        <dbReference type="EMBL" id="MBM7560985.1"/>
    </source>
</evidence>
<dbReference type="Pfam" id="PF13177">
    <property type="entry name" value="DNA_pol3_delta2"/>
    <property type="match status" value="1"/>
</dbReference>
<name>A0ABS2MNL2_9FIRM</name>
<keyword evidence="6" id="KW-0479">Metal-binding</keyword>
<evidence type="ECO:0000256" key="5">
    <source>
        <dbReference type="ARBA" id="ARBA00022705"/>
    </source>
</evidence>
<gene>
    <name evidence="13" type="ORF">JOC49_000499</name>
</gene>
<evidence type="ECO:0000256" key="7">
    <source>
        <dbReference type="ARBA" id="ARBA00022741"/>
    </source>
</evidence>
<evidence type="ECO:0000256" key="1">
    <source>
        <dbReference type="ARBA" id="ARBA00006360"/>
    </source>
</evidence>
<dbReference type="CDD" id="cd00009">
    <property type="entry name" value="AAA"/>
    <property type="match status" value="1"/>
</dbReference>
<dbReference type="InterPro" id="IPR008921">
    <property type="entry name" value="DNA_pol3_clamp-load_cplx_C"/>
</dbReference>
<keyword evidence="14" id="KW-1185">Reference proteome</keyword>
<evidence type="ECO:0000256" key="2">
    <source>
        <dbReference type="ARBA" id="ARBA00012417"/>
    </source>
</evidence>
<keyword evidence="9" id="KW-0067">ATP-binding</keyword>
<dbReference type="Pfam" id="PF22608">
    <property type="entry name" value="DNAX_ATPase_lid"/>
    <property type="match status" value="1"/>
</dbReference>
<evidence type="ECO:0000256" key="6">
    <source>
        <dbReference type="ARBA" id="ARBA00022723"/>
    </source>
</evidence>
<evidence type="ECO:0000259" key="12">
    <source>
        <dbReference type="SMART" id="SM00382"/>
    </source>
</evidence>
<dbReference type="Gene3D" id="3.40.50.300">
    <property type="entry name" value="P-loop containing nucleotide triphosphate hydrolases"/>
    <property type="match status" value="1"/>
</dbReference>
<dbReference type="SUPFAM" id="SSF48019">
    <property type="entry name" value="post-AAA+ oligomerization domain-like"/>
    <property type="match status" value="1"/>
</dbReference>
<dbReference type="SMART" id="SM00382">
    <property type="entry name" value="AAA"/>
    <property type="match status" value="1"/>
</dbReference>
<evidence type="ECO:0000256" key="9">
    <source>
        <dbReference type="ARBA" id="ARBA00022840"/>
    </source>
</evidence>
<dbReference type="CDD" id="cd18137">
    <property type="entry name" value="HLD_clamp_pol_III_gamma_tau"/>
    <property type="match status" value="1"/>
</dbReference>
<evidence type="ECO:0000256" key="11">
    <source>
        <dbReference type="ARBA" id="ARBA00049244"/>
    </source>
</evidence>
<evidence type="ECO:0000256" key="3">
    <source>
        <dbReference type="ARBA" id="ARBA00022679"/>
    </source>
</evidence>
<dbReference type="InterPro" id="IPR003593">
    <property type="entry name" value="AAA+_ATPase"/>
</dbReference>
<comment type="caution">
    <text evidence="13">The sequence shown here is derived from an EMBL/GenBank/DDBJ whole genome shotgun (WGS) entry which is preliminary data.</text>
</comment>
<reference evidence="13 14" key="1">
    <citation type="submission" date="2021-01" db="EMBL/GenBank/DDBJ databases">
        <title>Genomic Encyclopedia of Type Strains, Phase IV (KMG-IV): sequencing the most valuable type-strain genomes for metagenomic binning, comparative biology and taxonomic classification.</title>
        <authorList>
            <person name="Goeker M."/>
        </authorList>
    </citation>
    <scope>NUCLEOTIDE SEQUENCE [LARGE SCALE GENOMIC DNA]</scope>
    <source>
        <strain evidence="13 14">DSM 24436</strain>
    </source>
</reference>
<comment type="catalytic activity">
    <reaction evidence="11">
        <text>DNA(n) + a 2'-deoxyribonucleoside 5'-triphosphate = DNA(n+1) + diphosphate</text>
        <dbReference type="Rhea" id="RHEA:22508"/>
        <dbReference type="Rhea" id="RHEA-COMP:17339"/>
        <dbReference type="Rhea" id="RHEA-COMP:17340"/>
        <dbReference type="ChEBI" id="CHEBI:33019"/>
        <dbReference type="ChEBI" id="CHEBI:61560"/>
        <dbReference type="ChEBI" id="CHEBI:173112"/>
        <dbReference type="EC" id="2.7.7.7"/>
    </reaction>
</comment>
<keyword evidence="5" id="KW-0235">DNA replication</keyword>
<dbReference type="RefSeq" id="WP_204661887.1">
    <property type="nucleotide sequence ID" value="NZ_JAFBDT010000002.1"/>
</dbReference>
<comment type="similarity">
    <text evidence="1">Belongs to the DnaX/STICHEL family.</text>
</comment>
<dbReference type="NCBIfam" id="NF004046">
    <property type="entry name" value="PRK05563.1"/>
    <property type="match status" value="1"/>
</dbReference>
<evidence type="ECO:0000256" key="10">
    <source>
        <dbReference type="ARBA" id="ARBA00022932"/>
    </source>
</evidence>
<evidence type="ECO:0000313" key="14">
    <source>
        <dbReference type="Proteomes" id="UP000767854"/>
    </source>
</evidence>
<keyword evidence="4 13" id="KW-0548">Nucleotidyltransferase</keyword>
<dbReference type="InterPro" id="IPR022754">
    <property type="entry name" value="DNA_pol_III_gamma-3"/>
</dbReference>